<evidence type="ECO:0000313" key="1">
    <source>
        <dbReference type="EMBL" id="MBK4737706.1"/>
    </source>
</evidence>
<reference evidence="1" key="1">
    <citation type="submission" date="2021-01" db="EMBL/GenBank/DDBJ databases">
        <title>Genome sequence of strain Noviherbaspirillum sp. DKR-6.</title>
        <authorList>
            <person name="Chaudhary D.K."/>
        </authorList>
    </citation>
    <scope>NUCLEOTIDE SEQUENCE</scope>
    <source>
        <strain evidence="1">DKR-6</strain>
    </source>
</reference>
<sequence length="70" mass="8039">MDKDSLTDKDLEQLAQLMALALKDLDCPDCCGPTHAFIEFGAQRYREEWEWACLVQVVQHVRRVKFGGRG</sequence>
<name>A0A934SZ62_9BURK</name>
<dbReference type="Proteomes" id="UP000622890">
    <property type="component" value="Unassembled WGS sequence"/>
</dbReference>
<gene>
    <name evidence="1" type="ORF">JJB74_24050</name>
</gene>
<protein>
    <submittedName>
        <fullName evidence="1">Uncharacterized protein</fullName>
    </submittedName>
</protein>
<dbReference type="AlphaFoldDB" id="A0A934SZ62"/>
<evidence type="ECO:0000313" key="2">
    <source>
        <dbReference type="Proteomes" id="UP000622890"/>
    </source>
</evidence>
<dbReference type="EMBL" id="JAEPBG010000014">
    <property type="protein sequence ID" value="MBK4737706.1"/>
    <property type="molecule type" value="Genomic_DNA"/>
</dbReference>
<dbReference type="RefSeq" id="WP_200596228.1">
    <property type="nucleotide sequence ID" value="NZ_JAEPBG010000014.1"/>
</dbReference>
<keyword evidence="2" id="KW-1185">Reference proteome</keyword>
<proteinExistence type="predicted"/>
<comment type="caution">
    <text evidence="1">The sequence shown here is derived from an EMBL/GenBank/DDBJ whole genome shotgun (WGS) entry which is preliminary data.</text>
</comment>
<organism evidence="1 2">
    <name type="scientific">Noviherbaspirillum pedocola</name>
    <dbReference type="NCBI Taxonomy" id="2801341"/>
    <lineage>
        <taxon>Bacteria</taxon>
        <taxon>Pseudomonadati</taxon>
        <taxon>Pseudomonadota</taxon>
        <taxon>Betaproteobacteria</taxon>
        <taxon>Burkholderiales</taxon>
        <taxon>Oxalobacteraceae</taxon>
        <taxon>Noviherbaspirillum</taxon>
    </lineage>
</organism>
<accession>A0A934SZ62</accession>